<gene>
    <name evidence="1" type="ORF">Mal15_61440</name>
</gene>
<name>A0A5B9MPL0_9BACT</name>
<evidence type="ECO:0008006" key="3">
    <source>
        <dbReference type="Google" id="ProtNLM"/>
    </source>
</evidence>
<dbReference type="Proteomes" id="UP000321353">
    <property type="component" value="Chromosome"/>
</dbReference>
<evidence type="ECO:0000313" key="1">
    <source>
        <dbReference type="EMBL" id="QEG02061.1"/>
    </source>
</evidence>
<reference evidence="1 2" key="1">
    <citation type="submission" date="2019-02" db="EMBL/GenBank/DDBJ databases">
        <title>Planctomycetal bacteria perform biofilm scaping via a novel small molecule.</title>
        <authorList>
            <person name="Jeske O."/>
            <person name="Boedeker C."/>
            <person name="Wiegand S."/>
            <person name="Breitling P."/>
            <person name="Kallscheuer N."/>
            <person name="Jogler M."/>
            <person name="Rohde M."/>
            <person name="Petersen J."/>
            <person name="Medema M.H."/>
            <person name="Surup F."/>
            <person name="Jogler C."/>
        </authorList>
    </citation>
    <scope>NUCLEOTIDE SEQUENCE [LARGE SCALE GENOMIC DNA]</scope>
    <source>
        <strain evidence="1 2">Mal15</strain>
    </source>
</reference>
<proteinExistence type="predicted"/>
<dbReference type="KEGG" id="smam:Mal15_61440"/>
<dbReference type="EMBL" id="CP036264">
    <property type="protein sequence ID" value="QEG02061.1"/>
    <property type="molecule type" value="Genomic_DNA"/>
</dbReference>
<protein>
    <recommendedName>
        <fullName evidence="3">Methylamine utilization protein</fullName>
    </recommendedName>
</protein>
<dbReference type="AlphaFoldDB" id="A0A5B9MPL0"/>
<evidence type="ECO:0000313" key="2">
    <source>
        <dbReference type="Proteomes" id="UP000321353"/>
    </source>
</evidence>
<dbReference type="InterPro" id="IPR008972">
    <property type="entry name" value="Cupredoxin"/>
</dbReference>
<sequence>MSLAFDVAAGRGLNLAPRTNYTRRVRGIHPCRSLRVNHFVSLTRLFVPSAAAIAVCAMLVASPPAQAQETGTLRMTFKLKGAAKSFPPIAPNVDQAFCGLKEIPDETLVVNPKNSGIKNVIVYVYTGRRGTELPEMELKPETHELANLDCRFEPHVLIAKKGDTIKVTNPDKVGHNANFQFFNNTQQNLTVPAGGSVEIELKEDEPAPIPVACNIHNWMKAQVVVLDHPFAAVSDEDGVLEIKGLPVGDEVVFRANHENGSLKDVIIDGEETEWRSSKFEVEIKPGMNDMGTIEIPVDAFGG</sequence>
<accession>A0A5B9MPL0</accession>
<organism evidence="1 2">
    <name type="scientific">Stieleria maiorica</name>
    <dbReference type="NCBI Taxonomy" id="2795974"/>
    <lineage>
        <taxon>Bacteria</taxon>
        <taxon>Pseudomonadati</taxon>
        <taxon>Planctomycetota</taxon>
        <taxon>Planctomycetia</taxon>
        <taxon>Pirellulales</taxon>
        <taxon>Pirellulaceae</taxon>
        <taxon>Stieleria</taxon>
    </lineage>
</organism>
<dbReference type="Gene3D" id="2.60.40.420">
    <property type="entry name" value="Cupredoxins - blue copper proteins"/>
    <property type="match status" value="1"/>
</dbReference>
<dbReference type="CDD" id="cd04221">
    <property type="entry name" value="MauL"/>
    <property type="match status" value="1"/>
</dbReference>
<dbReference type="InterPro" id="IPR034242">
    <property type="entry name" value="MauL"/>
</dbReference>
<dbReference type="SUPFAM" id="SSF49503">
    <property type="entry name" value="Cupredoxins"/>
    <property type="match status" value="1"/>
</dbReference>
<keyword evidence="2" id="KW-1185">Reference proteome</keyword>